<dbReference type="PROSITE" id="PS51257">
    <property type="entry name" value="PROKAR_LIPOPROTEIN"/>
    <property type="match status" value="1"/>
</dbReference>
<accession>A0AAW6TT81</accession>
<proteinExistence type="predicted"/>
<dbReference type="AlphaFoldDB" id="A0AAW6TT81"/>
<name>A0AAW6TT81_9FLAO</name>
<evidence type="ECO:0000313" key="3">
    <source>
        <dbReference type="Proteomes" id="UP001228643"/>
    </source>
</evidence>
<sequence length="67" mass="7209">MKKLLIAMGCVAAIVLSSCTSDTIDETKDFTNKNNPEILSVEIIDSLNVTNSTGLYNGDDNKDKTKG</sequence>
<feature type="chain" id="PRO_5043532274" evidence="1">
    <location>
        <begin position="21"/>
        <end position="67"/>
    </location>
</feature>
<dbReference type="Proteomes" id="UP001228643">
    <property type="component" value="Unassembled WGS sequence"/>
</dbReference>
<comment type="caution">
    <text evidence="2">The sequence shown here is derived from an EMBL/GenBank/DDBJ whole genome shotgun (WGS) entry which is preliminary data.</text>
</comment>
<protein>
    <submittedName>
        <fullName evidence="2">Uncharacterized protein</fullName>
    </submittedName>
</protein>
<feature type="signal peptide" evidence="1">
    <location>
        <begin position="1"/>
        <end position="20"/>
    </location>
</feature>
<dbReference type="RefSeq" id="WP_282716805.1">
    <property type="nucleotide sequence ID" value="NZ_JASCRX010000004.1"/>
</dbReference>
<reference evidence="2 3" key="1">
    <citation type="submission" date="2023-04" db="EMBL/GenBank/DDBJ databases">
        <title>Two novel species of Flavobacterium.</title>
        <authorList>
            <person name="Liu Q."/>
            <person name="Xin Y.-H."/>
        </authorList>
    </citation>
    <scope>NUCLEOTIDE SEQUENCE [LARGE SCALE GENOMIC DNA]</scope>
    <source>
        <strain evidence="2 3">LB2P87</strain>
    </source>
</reference>
<keyword evidence="1" id="KW-0732">Signal</keyword>
<gene>
    <name evidence="2" type="ORF">QLS97_11470</name>
</gene>
<keyword evidence="3" id="KW-1185">Reference proteome</keyword>
<evidence type="ECO:0000313" key="2">
    <source>
        <dbReference type="EMBL" id="MDI5950267.1"/>
    </source>
</evidence>
<organism evidence="2 3">
    <name type="scientific">Flavobacterium yafengii</name>
    <dbReference type="NCBI Taxonomy" id="3041253"/>
    <lineage>
        <taxon>Bacteria</taxon>
        <taxon>Pseudomonadati</taxon>
        <taxon>Bacteroidota</taxon>
        <taxon>Flavobacteriia</taxon>
        <taxon>Flavobacteriales</taxon>
        <taxon>Flavobacteriaceae</taxon>
        <taxon>Flavobacterium</taxon>
    </lineage>
</organism>
<dbReference type="EMBL" id="JASCRY010000003">
    <property type="protein sequence ID" value="MDI5950267.1"/>
    <property type="molecule type" value="Genomic_DNA"/>
</dbReference>
<evidence type="ECO:0000256" key="1">
    <source>
        <dbReference type="SAM" id="SignalP"/>
    </source>
</evidence>